<name>W5UTP8_9BACT</name>
<dbReference type="eggNOG" id="ENOG5030N1A">
    <property type="taxonomic scope" value="Bacteria"/>
</dbReference>
<dbReference type="PATRIC" id="fig|743966.3.peg.465"/>
<evidence type="ECO:0000313" key="1">
    <source>
        <dbReference type="EMBL" id="AHH45466.1"/>
    </source>
</evidence>
<protein>
    <submittedName>
        <fullName evidence="1">Uncharacterized protein</fullName>
    </submittedName>
</protein>
<organism evidence="1 2">
    <name type="scientific">Mesomycoplasma bovoculi M165/69</name>
    <dbReference type="NCBI Taxonomy" id="743966"/>
    <lineage>
        <taxon>Bacteria</taxon>
        <taxon>Bacillati</taxon>
        <taxon>Mycoplasmatota</taxon>
        <taxon>Mycoplasmoidales</taxon>
        <taxon>Metamycoplasmataceae</taxon>
        <taxon>Mesomycoplasma</taxon>
    </lineage>
</organism>
<dbReference type="KEGG" id="mbc:MYB_02310"/>
<dbReference type="RefSeq" id="WP_022934703.1">
    <property type="nucleotide sequence ID" value="NZ_CP007154.1"/>
</dbReference>
<accession>W5UTP8</accession>
<keyword evidence="2" id="KW-1185">Reference proteome</keyword>
<reference evidence="1 2" key="1">
    <citation type="journal article" date="2014" name="Genome Announc.">
        <title>Complete Genome Sequence of Mycoplasma bovoculi Strain M165/69T (ATCC 29104).</title>
        <authorList>
            <person name="Calcutt M.J."/>
            <person name="Foecking M.F."/>
        </authorList>
    </citation>
    <scope>NUCLEOTIDE SEQUENCE [LARGE SCALE GENOMIC DNA]</scope>
    <source>
        <strain evidence="1">M165/69</strain>
    </source>
</reference>
<evidence type="ECO:0000313" key="2">
    <source>
        <dbReference type="Proteomes" id="UP000019229"/>
    </source>
</evidence>
<sequence>MIVNFYSKILSDNQNQNIVSFTAPLTFSQEIIDQIPTDVYECANPENNENIRIEVSGTETVTVFSGSSTLFFQLDKQVDNLYIRDKQEMYIQTHLKHFFYEKEKMVELQYDLYFQKNQLIGSYVVKMEIN</sequence>
<dbReference type="AlphaFoldDB" id="W5UTP8"/>
<dbReference type="HOGENOM" id="CLU_155844_0_0_14"/>
<dbReference type="STRING" id="743966.MYB_02310"/>
<dbReference type="EMBL" id="CP007154">
    <property type="protein sequence ID" value="AHH45466.1"/>
    <property type="molecule type" value="Genomic_DNA"/>
</dbReference>
<proteinExistence type="predicted"/>
<gene>
    <name evidence="1" type="ORF">MYB_02310</name>
</gene>
<dbReference type="OrthoDB" id="399934at2"/>
<dbReference type="Proteomes" id="UP000019229">
    <property type="component" value="Chromosome"/>
</dbReference>